<dbReference type="SUPFAM" id="SSF46785">
    <property type="entry name" value="Winged helix' DNA-binding domain"/>
    <property type="match status" value="1"/>
</dbReference>
<evidence type="ECO:0000259" key="1">
    <source>
        <dbReference type="PROSITE" id="PS50987"/>
    </source>
</evidence>
<sequence>MLDMLSEDSKMIISELAGKMGMSARKVSRELKSLREEFQILKHEGGRKNGYWVVCNN</sequence>
<dbReference type="PROSITE" id="PS50987">
    <property type="entry name" value="HTH_ARSR_2"/>
    <property type="match status" value="1"/>
</dbReference>
<gene>
    <name evidence="2" type="ORF">DXC61_15075</name>
</gene>
<dbReference type="InterPro" id="IPR036388">
    <property type="entry name" value="WH-like_DNA-bd_sf"/>
</dbReference>
<dbReference type="Gene3D" id="1.10.10.10">
    <property type="entry name" value="Winged helix-like DNA-binding domain superfamily/Winged helix DNA-binding domain"/>
    <property type="match status" value="1"/>
</dbReference>
<evidence type="ECO:0000313" key="2">
    <source>
        <dbReference type="EMBL" id="RGL54381.1"/>
    </source>
</evidence>
<dbReference type="GO" id="GO:0003700">
    <property type="term" value="F:DNA-binding transcription factor activity"/>
    <property type="evidence" value="ECO:0007669"/>
    <property type="project" value="InterPro"/>
</dbReference>
<dbReference type="Proteomes" id="UP000261187">
    <property type="component" value="Unassembled WGS sequence"/>
</dbReference>
<protein>
    <submittedName>
        <fullName evidence="2">ArsR family transcriptional regulator</fullName>
    </submittedName>
</protein>
<comment type="caution">
    <text evidence="2">The sequence shown here is derived from an EMBL/GenBank/DDBJ whole genome shotgun (WGS) entry which is preliminary data.</text>
</comment>
<name>A0AA92SVY4_9BACT</name>
<organism evidence="2 3">
    <name type="scientific">Segatella copri</name>
    <dbReference type="NCBI Taxonomy" id="165179"/>
    <lineage>
        <taxon>Bacteria</taxon>
        <taxon>Pseudomonadati</taxon>
        <taxon>Bacteroidota</taxon>
        <taxon>Bacteroidia</taxon>
        <taxon>Bacteroidales</taxon>
        <taxon>Prevotellaceae</taxon>
        <taxon>Segatella</taxon>
    </lineage>
</organism>
<evidence type="ECO:0000313" key="3">
    <source>
        <dbReference type="Proteomes" id="UP000261187"/>
    </source>
</evidence>
<dbReference type="AlphaFoldDB" id="A0AA92SVY4"/>
<proteinExistence type="predicted"/>
<dbReference type="EMBL" id="QSSA01000060">
    <property type="protein sequence ID" value="RGL54381.1"/>
    <property type="molecule type" value="Genomic_DNA"/>
</dbReference>
<dbReference type="InterPro" id="IPR001845">
    <property type="entry name" value="HTH_ArsR_DNA-bd_dom"/>
</dbReference>
<dbReference type="InterPro" id="IPR036390">
    <property type="entry name" value="WH_DNA-bd_sf"/>
</dbReference>
<reference evidence="2 3" key="1">
    <citation type="submission" date="2018-08" db="EMBL/GenBank/DDBJ databases">
        <title>A genome reference for cultivated species of the human gut microbiota.</title>
        <authorList>
            <person name="Zou Y."/>
            <person name="Xue W."/>
            <person name="Luo G."/>
        </authorList>
    </citation>
    <scope>NUCLEOTIDE SEQUENCE [LARGE SCALE GENOMIC DNA]</scope>
    <source>
        <strain evidence="2 3">TF06-40</strain>
    </source>
</reference>
<feature type="domain" description="HTH arsR-type" evidence="1">
    <location>
        <begin position="1"/>
        <end position="57"/>
    </location>
</feature>
<accession>A0AA92SVY4</accession>